<reference evidence="1 2" key="1">
    <citation type="journal article" date="2020" name="Nature">
        <title>Bacterial chemolithoautotrophy via manganese oxidation.</title>
        <authorList>
            <person name="Yu H."/>
            <person name="Leadbetter J.R."/>
        </authorList>
    </citation>
    <scope>NUCLEOTIDE SEQUENCE [LARGE SCALE GENOMIC DNA]</scope>
    <source>
        <strain evidence="1 2">Mn-1</strain>
    </source>
</reference>
<dbReference type="AlphaFoldDB" id="A0A7X6I9U5"/>
<name>A0A7X6I9U5_9BACT</name>
<keyword evidence="2" id="KW-1185">Reference proteome</keyword>
<evidence type="ECO:0000313" key="2">
    <source>
        <dbReference type="Proteomes" id="UP000534783"/>
    </source>
</evidence>
<evidence type="ECO:0000313" key="1">
    <source>
        <dbReference type="EMBL" id="NKE69848.1"/>
    </source>
</evidence>
<protein>
    <recommendedName>
        <fullName evidence="3">PD-(D/E)XK endonuclease-like domain-containing protein</fullName>
    </recommendedName>
</protein>
<sequence length="215" mass="24630">MPTTALEPTIDELHRYWLGNKQKAGVSQILEGTGFIQPNSFWTDEGREKGIRLHAACFEINMETFDFDDTDLDVYLEAVSYAEWKVLKGFKILFDLEGKPLAERRFYSSIHDFCGTLDAFGTFGDNAYVVVDFKRGKAMACAKYQTALYVQLICENSERLLGKKIYPFQVKRFALDGIGRERPHMEPFEDKTDLNIALAAVTCFNRQVRDGIRKL</sequence>
<proteinExistence type="predicted"/>
<dbReference type="RefSeq" id="WP_168058130.1">
    <property type="nucleotide sequence ID" value="NZ_VTOW01000001.1"/>
</dbReference>
<dbReference type="EMBL" id="VTOW01000001">
    <property type="protein sequence ID" value="NKE69848.1"/>
    <property type="molecule type" value="Genomic_DNA"/>
</dbReference>
<organism evidence="1 2">
    <name type="scientific">Candidatus Manganitrophus noduliformans</name>
    <dbReference type="NCBI Taxonomy" id="2606439"/>
    <lineage>
        <taxon>Bacteria</taxon>
        <taxon>Pseudomonadati</taxon>
        <taxon>Nitrospirota</taxon>
        <taxon>Nitrospiria</taxon>
        <taxon>Candidatus Troglogloeales</taxon>
        <taxon>Candidatus Manganitrophaceae</taxon>
        <taxon>Candidatus Manganitrophus</taxon>
    </lineage>
</organism>
<dbReference type="Proteomes" id="UP000534783">
    <property type="component" value="Unassembled WGS sequence"/>
</dbReference>
<evidence type="ECO:0008006" key="3">
    <source>
        <dbReference type="Google" id="ProtNLM"/>
    </source>
</evidence>
<accession>A0A7X6I9U5</accession>
<gene>
    <name evidence="1" type="ORF">MNODULE_03685</name>
</gene>
<comment type="caution">
    <text evidence="1">The sequence shown here is derived from an EMBL/GenBank/DDBJ whole genome shotgun (WGS) entry which is preliminary data.</text>
</comment>